<keyword evidence="7 9" id="KW-0472">Membrane</keyword>
<dbReference type="InterPro" id="IPR036739">
    <property type="entry name" value="SLC41_membr_dom_sf"/>
</dbReference>
<dbReference type="InterPro" id="IPR006669">
    <property type="entry name" value="MgtE_transporter"/>
</dbReference>
<keyword evidence="5" id="KW-0460">Magnesium</keyword>
<dbReference type="Pfam" id="PF03448">
    <property type="entry name" value="MgtE_N"/>
    <property type="match status" value="1"/>
</dbReference>
<dbReference type="RefSeq" id="WP_045749118.1">
    <property type="nucleotide sequence ID" value="NZ_FUZK01000003.1"/>
</dbReference>
<dbReference type="SMART" id="SM00924">
    <property type="entry name" value="MgtE_N"/>
    <property type="match status" value="1"/>
</dbReference>
<dbReference type="InterPro" id="IPR046342">
    <property type="entry name" value="CBS_dom_sf"/>
</dbReference>
<dbReference type="InterPro" id="IPR006667">
    <property type="entry name" value="SLC41_membr_dom"/>
</dbReference>
<feature type="transmembrane region" description="Helical" evidence="9">
    <location>
        <begin position="415"/>
        <end position="438"/>
    </location>
</feature>
<dbReference type="HOGENOM" id="CLU_037408_1_1_14"/>
<dbReference type="PANTHER" id="PTHR43773">
    <property type="entry name" value="MAGNESIUM TRANSPORTER MGTE"/>
    <property type="match status" value="1"/>
</dbReference>
<feature type="transmembrane region" description="Helical" evidence="9">
    <location>
        <begin position="346"/>
        <end position="367"/>
    </location>
</feature>
<keyword evidence="6 9" id="KW-1133">Transmembrane helix</keyword>
<dbReference type="InterPro" id="IPR006668">
    <property type="entry name" value="Mg_transptr_MgtE_intracell_dom"/>
</dbReference>
<dbReference type="Pfam" id="PF01769">
    <property type="entry name" value="MgtE"/>
    <property type="match status" value="1"/>
</dbReference>
<keyword evidence="8" id="KW-0129">CBS domain</keyword>
<keyword evidence="3" id="KW-0813">Transport</keyword>
<dbReference type="SUPFAM" id="SSF158791">
    <property type="entry name" value="MgtE N-terminal domain-like"/>
    <property type="match status" value="1"/>
</dbReference>
<dbReference type="Pfam" id="PF00571">
    <property type="entry name" value="CBS"/>
    <property type="match status" value="1"/>
</dbReference>
<evidence type="ECO:0000256" key="1">
    <source>
        <dbReference type="ARBA" id="ARBA00004141"/>
    </source>
</evidence>
<organism evidence="11 12">
    <name type="scientific">Acholeplasma oculi</name>
    <dbReference type="NCBI Taxonomy" id="35623"/>
    <lineage>
        <taxon>Bacteria</taxon>
        <taxon>Bacillati</taxon>
        <taxon>Mycoplasmatota</taxon>
        <taxon>Mollicutes</taxon>
        <taxon>Acholeplasmatales</taxon>
        <taxon>Acholeplasmataceae</taxon>
        <taxon>Acholeplasma</taxon>
    </lineage>
</organism>
<dbReference type="GO" id="GO:0016020">
    <property type="term" value="C:membrane"/>
    <property type="evidence" value="ECO:0007669"/>
    <property type="project" value="UniProtKB-SubCell"/>
</dbReference>
<dbReference type="PROSITE" id="PS51371">
    <property type="entry name" value="CBS"/>
    <property type="match status" value="1"/>
</dbReference>
<evidence type="ECO:0000313" key="12">
    <source>
        <dbReference type="Proteomes" id="UP000032434"/>
    </source>
</evidence>
<dbReference type="GO" id="GO:0015095">
    <property type="term" value="F:magnesium ion transmembrane transporter activity"/>
    <property type="evidence" value="ECO:0007669"/>
    <property type="project" value="InterPro"/>
</dbReference>
<dbReference type="InterPro" id="IPR038076">
    <property type="entry name" value="MgtE_N_sf"/>
</dbReference>
<comment type="similarity">
    <text evidence="2">Belongs to the SLC41A transporter family.</text>
</comment>
<feature type="transmembrane region" description="Helical" evidence="9">
    <location>
        <begin position="379"/>
        <end position="403"/>
    </location>
</feature>
<feature type="transmembrane region" description="Helical" evidence="9">
    <location>
        <begin position="303"/>
        <end position="325"/>
    </location>
</feature>
<dbReference type="PATRIC" id="fig|35623.3.peg.514"/>
<evidence type="ECO:0000256" key="9">
    <source>
        <dbReference type="SAM" id="Phobius"/>
    </source>
</evidence>
<dbReference type="AlphaFoldDB" id="A0A061AG92"/>
<evidence type="ECO:0000256" key="2">
    <source>
        <dbReference type="ARBA" id="ARBA00009749"/>
    </source>
</evidence>
<sequence>MYKINLLLSPSKLKMELEKLHESDIADIFEKNEFFREKIYLVMGVKAFTKVFVELNDNVKKEFFQTLNNEQKKSLLRFSDTEDIKDFITLYDVKEQLPIISLLNETTKSDLNELLSYEVGSAGSISSPHFITLDVETSVKDATLFVTSKTTEKDEIDVIFFQNELGQFIGAMTLQELISARANQQLINLYDEKYPFVMADDPYELAIKKIRDYDISILPVLDKQKEVMGIILAEDALTIMEEIHIETIQDLVKIHDVQTEDSPLKRSMVRLPWLVVCAILNVIIASFLVIFKPVLEANVAIILFQPMILAMAGNIGTQSIAVTIIKMQSDEKLSKKHLFKELGIGLINGLLSSVFGVLIVFLFLFVMPNAYQDIDKLALTVGLSLFVSMFISSLAGVLVPIILKKLKMDEKAASGPLISTINDFTALGIYFLLATIILTSI</sequence>
<gene>
    <name evidence="11" type="primary">mgtE2</name>
    <name evidence="11" type="ORF">Aocu_05130</name>
</gene>
<dbReference type="Proteomes" id="UP000032434">
    <property type="component" value="Chromosome 1"/>
</dbReference>
<evidence type="ECO:0000259" key="10">
    <source>
        <dbReference type="PROSITE" id="PS51371"/>
    </source>
</evidence>
<keyword evidence="12" id="KW-1185">Reference proteome</keyword>
<dbReference type="OrthoDB" id="9790355at2"/>
<dbReference type="Gene3D" id="1.25.60.10">
    <property type="entry name" value="MgtE N-terminal domain-like"/>
    <property type="match status" value="1"/>
</dbReference>
<proteinExistence type="inferred from homology"/>
<feature type="transmembrane region" description="Helical" evidence="9">
    <location>
        <begin position="271"/>
        <end position="291"/>
    </location>
</feature>
<protein>
    <submittedName>
        <fullName evidence="11">Magnesium transporter MgtE</fullName>
    </submittedName>
</protein>
<evidence type="ECO:0000256" key="8">
    <source>
        <dbReference type="PROSITE-ProRule" id="PRU00703"/>
    </source>
</evidence>
<dbReference type="InParanoid" id="A0A061AG92"/>
<evidence type="ECO:0000313" key="11">
    <source>
        <dbReference type="EMBL" id="CDR30586.1"/>
    </source>
</evidence>
<dbReference type="STRING" id="35623.Aocu_05130"/>
<comment type="subcellular location">
    <subcellularLocation>
        <location evidence="1">Membrane</location>
        <topology evidence="1">Multi-pass membrane protein</topology>
    </subcellularLocation>
</comment>
<name>A0A061AG92_9MOLU</name>
<dbReference type="KEGG" id="aoc:Aocu_05130"/>
<dbReference type="InterPro" id="IPR000644">
    <property type="entry name" value="CBS_dom"/>
</dbReference>
<dbReference type="PANTHER" id="PTHR43773:SF1">
    <property type="entry name" value="MAGNESIUM TRANSPORTER MGTE"/>
    <property type="match status" value="1"/>
</dbReference>
<accession>A0A061AG92</accession>
<evidence type="ECO:0000256" key="7">
    <source>
        <dbReference type="ARBA" id="ARBA00023136"/>
    </source>
</evidence>
<dbReference type="EMBL" id="LK028559">
    <property type="protein sequence ID" value="CDR30586.1"/>
    <property type="molecule type" value="Genomic_DNA"/>
</dbReference>
<feature type="domain" description="CBS" evidence="10">
    <location>
        <begin position="190"/>
        <end position="247"/>
    </location>
</feature>
<dbReference type="Gene3D" id="3.10.580.10">
    <property type="entry name" value="CBS-domain"/>
    <property type="match status" value="1"/>
</dbReference>
<evidence type="ECO:0000256" key="6">
    <source>
        <dbReference type="ARBA" id="ARBA00022989"/>
    </source>
</evidence>
<dbReference type="SUPFAM" id="SSF161093">
    <property type="entry name" value="MgtE membrane domain-like"/>
    <property type="match status" value="1"/>
</dbReference>
<evidence type="ECO:0000256" key="3">
    <source>
        <dbReference type="ARBA" id="ARBA00022448"/>
    </source>
</evidence>
<evidence type="ECO:0000256" key="5">
    <source>
        <dbReference type="ARBA" id="ARBA00022842"/>
    </source>
</evidence>
<keyword evidence="4 9" id="KW-0812">Transmembrane</keyword>
<dbReference type="Gene3D" id="1.10.357.20">
    <property type="entry name" value="SLC41 divalent cation transporters, integral membrane domain"/>
    <property type="match status" value="1"/>
</dbReference>
<reference evidence="12" key="1">
    <citation type="submission" date="2014-05" db="EMBL/GenBank/DDBJ databases">
        <authorList>
            <person name="Kube M."/>
        </authorList>
    </citation>
    <scope>NUCLEOTIDE SEQUENCE [LARGE SCALE GENOMIC DNA]</scope>
</reference>
<dbReference type="SUPFAM" id="SSF54631">
    <property type="entry name" value="CBS-domain pair"/>
    <property type="match status" value="1"/>
</dbReference>
<evidence type="ECO:0000256" key="4">
    <source>
        <dbReference type="ARBA" id="ARBA00022692"/>
    </source>
</evidence>